<dbReference type="OrthoDB" id="8215557at2"/>
<evidence type="ECO:0000256" key="1">
    <source>
        <dbReference type="SAM" id="SignalP"/>
    </source>
</evidence>
<evidence type="ECO:0000313" key="4">
    <source>
        <dbReference type="Proteomes" id="UP000323856"/>
    </source>
</evidence>
<comment type="caution">
    <text evidence="3">The sequence shown here is derived from an EMBL/GenBank/DDBJ whole genome shotgun (WGS) entry which is preliminary data.</text>
</comment>
<dbReference type="RefSeq" id="WP_149618611.1">
    <property type="nucleotide sequence ID" value="NZ_VOBL01000002.1"/>
</dbReference>
<dbReference type="EMBL" id="VOBL01000002">
    <property type="protein sequence ID" value="KAA0979374.1"/>
    <property type="molecule type" value="Genomic_DNA"/>
</dbReference>
<dbReference type="Pfam" id="PF13472">
    <property type="entry name" value="Lipase_GDSL_2"/>
    <property type="match status" value="1"/>
</dbReference>
<dbReference type="AlphaFoldDB" id="A0A5B0EK33"/>
<proteinExistence type="predicted"/>
<keyword evidence="3" id="KW-0378">Hydrolase</keyword>
<protein>
    <submittedName>
        <fullName evidence="3">SGNH/GDSL hydrolase family protein</fullName>
    </submittedName>
</protein>
<feature type="domain" description="SGNH hydrolase-type esterase" evidence="2">
    <location>
        <begin position="52"/>
        <end position="220"/>
    </location>
</feature>
<dbReference type="InterPro" id="IPR013830">
    <property type="entry name" value="SGNH_hydro"/>
</dbReference>
<feature type="chain" id="PRO_5022992608" evidence="1">
    <location>
        <begin position="30"/>
        <end position="243"/>
    </location>
</feature>
<dbReference type="Proteomes" id="UP000323856">
    <property type="component" value="Unassembled WGS sequence"/>
</dbReference>
<reference evidence="3 4" key="1">
    <citation type="submission" date="2019-07" db="EMBL/GenBank/DDBJ databases">
        <title>Analysis of the biochemical properties, biological activity and biotechnological potential of siderophores and biosurfactants produced by Antarctic psychrotolerant bacteria.</title>
        <authorList>
            <person name="Styczynski M."/>
            <person name="Krucon T."/>
            <person name="Decewicz P."/>
            <person name="Dziewit L."/>
        </authorList>
    </citation>
    <scope>NUCLEOTIDE SEQUENCE [LARGE SCALE GENOMIC DNA]</scope>
    <source>
        <strain evidence="3 4">ANT_H27</strain>
    </source>
</reference>
<dbReference type="PANTHER" id="PTHR43784">
    <property type="entry name" value="GDSL-LIKE LIPASE/ACYLHYDROLASE, PUTATIVE (AFU_ORTHOLOGUE AFUA_2G00820)-RELATED"/>
    <property type="match status" value="1"/>
</dbReference>
<feature type="signal peptide" evidence="1">
    <location>
        <begin position="1"/>
        <end position="29"/>
    </location>
</feature>
<organism evidence="3 4">
    <name type="scientific">Paeniglutamicibacter gangotriensis</name>
    <dbReference type="NCBI Taxonomy" id="254787"/>
    <lineage>
        <taxon>Bacteria</taxon>
        <taxon>Bacillati</taxon>
        <taxon>Actinomycetota</taxon>
        <taxon>Actinomycetes</taxon>
        <taxon>Micrococcales</taxon>
        <taxon>Micrococcaceae</taxon>
        <taxon>Paeniglutamicibacter</taxon>
    </lineage>
</organism>
<gene>
    <name evidence="3" type="ORF">FQ154_02820</name>
</gene>
<evidence type="ECO:0000313" key="3">
    <source>
        <dbReference type="EMBL" id="KAA0979374.1"/>
    </source>
</evidence>
<dbReference type="PANTHER" id="PTHR43784:SF2">
    <property type="entry name" value="GDSL-LIKE LIPASE_ACYLHYDROLASE, PUTATIVE (AFU_ORTHOLOGUE AFUA_2G00820)-RELATED"/>
    <property type="match status" value="1"/>
</dbReference>
<name>A0A5B0EK33_9MICC</name>
<dbReference type="PROSITE" id="PS51257">
    <property type="entry name" value="PROKAR_LIPOPROTEIN"/>
    <property type="match status" value="1"/>
</dbReference>
<dbReference type="InterPro" id="IPR053140">
    <property type="entry name" value="GDSL_Rv0518-like"/>
</dbReference>
<dbReference type="GO" id="GO:0016787">
    <property type="term" value="F:hydrolase activity"/>
    <property type="evidence" value="ECO:0007669"/>
    <property type="project" value="UniProtKB-KW"/>
</dbReference>
<keyword evidence="1" id="KW-0732">Signal</keyword>
<dbReference type="Gene3D" id="3.40.50.1110">
    <property type="entry name" value="SGNH hydrolase"/>
    <property type="match status" value="1"/>
</dbReference>
<evidence type="ECO:0000259" key="2">
    <source>
        <dbReference type="Pfam" id="PF13472"/>
    </source>
</evidence>
<dbReference type="SUPFAM" id="SSF52266">
    <property type="entry name" value="SGNH hydrolase"/>
    <property type="match status" value="1"/>
</dbReference>
<accession>A0A5B0EK33</accession>
<sequence length="243" mass="25679">MAHRVNRQGAAVFCLLPLFAALLLTGCQAVGPAKPSSTSTSELLSAVRQMVVIGDSLSTGFGTGLQHAWPNLIATSPGNDAEPLQIVNAAQNGSGYLNVGLTGTTFAWQVEQEVTPEADLVLFFGSVNDMRHDPSDLVPVIAEIYASARQQAPNATLLVIGPPAYSARPGARALALRDVLERAAQSAGARFVDPIAEGWLVEDLERFVGPDGLHLSVEGNHHLRDKMEPLMLEALRAKAPAAS</sequence>
<dbReference type="CDD" id="cd00229">
    <property type="entry name" value="SGNH_hydrolase"/>
    <property type="match status" value="1"/>
</dbReference>
<dbReference type="InterPro" id="IPR036514">
    <property type="entry name" value="SGNH_hydro_sf"/>
</dbReference>